<sequence length="361" mass="40170">MPRAKQPKPFSSLEADVLVQQLERDEHIASLVRDRMPIPESLARPMSIPSMLQERDINIPRAGPVHVKTKTGAGTKRKSEGEGDGDENVIDPDNVDFGSWVQIDYTANQVRSKIRQFINSGEMKVGEFQDKLGVSSTGYSRFMQQNGPDKGTGSDTFLAAAEFFKRREIAGVKMPSASRKKAKTTTSAAAAKEANAPATKAKPAKELSKKEQLAALEREHDVSDIHLPGEETDTIPIFDTCDDIRMKINRFMRDTPFSTNAAFMRLVNPALPEHSSKKGSAQTMTKFLNAKGPKKGVESNVFYASYVFFEKLRVKQGKSKSKKREEMEGVWGPEGMSLRETLRRGVWAPQGSIFRANKFRA</sequence>
<dbReference type="Proteomes" id="UP001172673">
    <property type="component" value="Unassembled WGS sequence"/>
</dbReference>
<dbReference type="InterPro" id="IPR056143">
    <property type="entry name" value="DUF7726"/>
</dbReference>
<feature type="region of interest" description="Disordered" evidence="1">
    <location>
        <begin position="65"/>
        <end position="93"/>
    </location>
</feature>
<evidence type="ECO:0000313" key="4">
    <source>
        <dbReference type="Proteomes" id="UP001172673"/>
    </source>
</evidence>
<feature type="compositionally biased region" description="Low complexity" evidence="1">
    <location>
        <begin position="184"/>
        <end position="201"/>
    </location>
</feature>
<dbReference type="Pfam" id="PF24852">
    <property type="entry name" value="DUF7726"/>
    <property type="match status" value="2"/>
</dbReference>
<feature type="domain" description="DUF7726" evidence="2">
    <location>
        <begin position="236"/>
        <end position="318"/>
    </location>
</feature>
<evidence type="ECO:0000313" key="3">
    <source>
        <dbReference type="EMBL" id="KAJ9609865.1"/>
    </source>
</evidence>
<feature type="compositionally biased region" description="Acidic residues" evidence="1">
    <location>
        <begin position="82"/>
        <end position="93"/>
    </location>
</feature>
<evidence type="ECO:0000259" key="2">
    <source>
        <dbReference type="Pfam" id="PF24852"/>
    </source>
</evidence>
<dbReference type="PANTHER" id="PTHR42339:SF1">
    <property type="entry name" value="HISTONE H1"/>
    <property type="match status" value="1"/>
</dbReference>
<feature type="domain" description="DUF7726" evidence="2">
    <location>
        <begin position="102"/>
        <end position="173"/>
    </location>
</feature>
<gene>
    <name evidence="3" type="ORF">H2200_006194</name>
</gene>
<keyword evidence="4" id="KW-1185">Reference proteome</keyword>
<evidence type="ECO:0000256" key="1">
    <source>
        <dbReference type="SAM" id="MobiDB-lite"/>
    </source>
</evidence>
<feature type="region of interest" description="Disordered" evidence="1">
    <location>
        <begin position="174"/>
        <end position="209"/>
    </location>
</feature>
<protein>
    <recommendedName>
        <fullName evidence="2">DUF7726 domain-containing protein</fullName>
    </recommendedName>
</protein>
<accession>A0AA38XB31</accession>
<name>A0AA38XB31_9EURO</name>
<reference evidence="3" key="1">
    <citation type="submission" date="2022-10" db="EMBL/GenBank/DDBJ databases">
        <title>Culturing micro-colonial fungi from biological soil crusts in the Mojave desert and describing Neophaeococcomyces mojavensis, and introducing the new genera and species Taxawa tesnikishii.</title>
        <authorList>
            <person name="Kurbessoian T."/>
            <person name="Stajich J.E."/>
        </authorList>
    </citation>
    <scope>NUCLEOTIDE SEQUENCE</scope>
    <source>
        <strain evidence="3">TK_41</strain>
    </source>
</reference>
<organism evidence="3 4">
    <name type="scientific">Cladophialophora chaetospira</name>
    <dbReference type="NCBI Taxonomy" id="386627"/>
    <lineage>
        <taxon>Eukaryota</taxon>
        <taxon>Fungi</taxon>
        <taxon>Dikarya</taxon>
        <taxon>Ascomycota</taxon>
        <taxon>Pezizomycotina</taxon>
        <taxon>Eurotiomycetes</taxon>
        <taxon>Chaetothyriomycetidae</taxon>
        <taxon>Chaetothyriales</taxon>
        <taxon>Herpotrichiellaceae</taxon>
        <taxon>Cladophialophora</taxon>
    </lineage>
</organism>
<dbReference type="PANTHER" id="PTHR42339">
    <property type="entry name" value="HISTONE H1"/>
    <property type="match status" value="1"/>
</dbReference>
<comment type="caution">
    <text evidence="3">The sequence shown here is derived from an EMBL/GenBank/DDBJ whole genome shotgun (WGS) entry which is preliminary data.</text>
</comment>
<dbReference type="AlphaFoldDB" id="A0AA38XB31"/>
<proteinExistence type="predicted"/>
<dbReference type="EMBL" id="JAPDRK010000008">
    <property type="protein sequence ID" value="KAJ9609865.1"/>
    <property type="molecule type" value="Genomic_DNA"/>
</dbReference>